<organism evidence="2">
    <name type="scientific">hydrothermal vent metagenome</name>
    <dbReference type="NCBI Taxonomy" id="652676"/>
    <lineage>
        <taxon>unclassified sequences</taxon>
        <taxon>metagenomes</taxon>
        <taxon>ecological metagenomes</taxon>
    </lineage>
</organism>
<dbReference type="Gene3D" id="3.40.640.10">
    <property type="entry name" value="Type I PLP-dependent aspartate aminotransferase-like (Major domain)"/>
    <property type="match status" value="1"/>
</dbReference>
<reference evidence="2" key="1">
    <citation type="submission" date="2018-06" db="EMBL/GenBank/DDBJ databases">
        <authorList>
            <person name="Zhirakovskaya E."/>
        </authorList>
    </citation>
    <scope>NUCLEOTIDE SEQUENCE</scope>
</reference>
<dbReference type="SUPFAM" id="SSF53383">
    <property type="entry name" value="PLP-dependent transferases"/>
    <property type="match status" value="1"/>
</dbReference>
<dbReference type="EMBL" id="UOGG01000058">
    <property type="protein sequence ID" value="VAX28320.1"/>
    <property type="molecule type" value="Genomic_DNA"/>
</dbReference>
<sequence>MNPEKFSQEFPVIENRIFFDHAKVSPLPLRVREAVNAFVEDTSLHGTANYAGWMANVESVRASFARLINAEPDEVAFVKNTTEGISIVANGIDWKPGDNVVIPDIEFPANVYPWWNLKRLGVETRFVHAVDGRVLFDDLTACVDNRTRVVSISSVECNSGFRADLNRIGVFCKEKGVLFCVDAIQSLGVLPMDVKRDHIDFLAADGHKWLLSVEGLGGFYISSEALKSIRPAVVGWNSMVNPMDFMNYDFTLRAEAARFEEGSFNTLSIQAFGAALSVFHEVGVDKVEALVMSLGNKILAELKQRNFKVLNSVIPEERSGIISFTGDIDLKKLSGFMAENQVSLTARDGMVRLSPHFYNNENEIDRFFDLLDRFRKTS</sequence>
<protein>
    <submittedName>
        <fullName evidence="2">Cysteine desulfurase</fullName>
        <ecNumber evidence="2">2.8.1.7</ecNumber>
    </submittedName>
</protein>
<dbReference type="Gene3D" id="3.90.1150.10">
    <property type="entry name" value="Aspartate Aminotransferase, domain 1"/>
    <property type="match status" value="1"/>
</dbReference>
<evidence type="ECO:0000313" key="2">
    <source>
        <dbReference type="EMBL" id="VAX28320.1"/>
    </source>
</evidence>
<name>A0A3B1D056_9ZZZZ</name>
<evidence type="ECO:0000259" key="1">
    <source>
        <dbReference type="Pfam" id="PF00266"/>
    </source>
</evidence>
<dbReference type="PANTHER" id="PTHR43586:SF15">
    <property type="entry name" value="BLR3095 PROTEIN"/>
    <property type="match status" value="1"/>
</dbReference>
<accession>A0A3B1D056</accession>
<feature type="domain" description="Aminotransferase class V" evidence="1">
    <location>
        <begin position="17"/>
        <end position="367"/>
    </location>
</feature>
<dbReference type="EC" id="2.8.1.7" evidence="2"/>
<dbReference type="AlphaFoldDB" id="A0A3B1D056"/>
<dbReference type="InterPro" id="IPR015422">
    <property type="entry name" value="PyrdxlP-dep_Trfase_small"/>
</dbReference>
<dbReference type="InterPro" id="IPR000192">
    <property type="entry name" value="Aminotrans_V_dom"/>
</dbReference>
<proteinExistence type="predicted"/>
<dbReference type="Pfam" id="PF00266">
    <property type="entry name" value="Aminotran_5"/>
    <property type="match status" value="1"/>
</dbReference>
<gene>
    <name evidence="2" type="ORF">MNBD_NITROSPINAE05-405</name>
</gene>
<dbReference type="InterPro" id="IPR015424">
    <property type="entry name" value="PyrdxlP-dep_Trfase"/>
</dbReference>
<dbReference type="InterPro" id="IPR015421">
    <property type="entry name" value="PyrdxlP-dep_Trfase_major"/>
</dbReference>
<dbReference type="GO" id="GO:0031071">
    <property type="term" value="F:cysteine desulfurase activity"/>
    <property type="evidence" value="ECO:0007669"/>
    <property type="project" value="UniProtKB-EC"/>
</dbReference>
<keyword evidence="2" id="KW-0808">Transferase</keyword>
<dbReference type="PANTHER" id="PTHR43586">
    <property type="entry name" value="CYSTEINE DESULFURASE"/>
    <property type="match status" value="1"/>
</dbReference>